<dbReference type="Proteomes" id="UP000629619">
    <property type="component" value="Unassembled WGS sequence"/>
</dbReference>
<accession>A0A919NAV9</accession>
<protein>
    <submittedName>
        <fullName evidence="1">Uncharacterized protein</fullName>
    </submittedName>
</protein>
<reference evidence="1" key="1">
    <citation type="submission" date="2021-01" db="EMBL/GenBank/DDBJ databases">
        <title>Whole genome shotgun sequence of Actinoplanes siamensis NBRC 109076.</title>
        <authorList>
            <person name="Komaki H."/>
            <person name="Tamura T."/>
        </authorList>
    </citation>
    <scope>NUCLEOTIDE SEQUENCE</scope>
    <source>
        <strain evidence="1">NBRC 109076</strain>
    </source>
</reference>
<dbReference type="AlphaFoldDB" id="A0A919NAV9"/>
<comment type="caution">
    <text evidence="1">The sequence shown here is derived from an EMBL/GenBank/DDBJ whole genome shotgun (WGS) entry which is preliminary data.</text>
</comment>
<name>A0A919NAV9_9ACTN</name>
<organism evidence="1 2">
    <name type="scientific">Actinoplanes siamensis</name>
    <dbReference type="NCBI Taxonomy" id="1223317"/>
    <lineage>
        <taxon>Bacteria</taxon>
        <taxon>Bacillati</taxon>
        <taxon>Actinomycetota</taxon>
        <taxon>Actinomycetes</taxon>
        <taxon>Micromonosporales</taxon>
        <taxon>Micromonosporaceae</taxon>
        <taxon>Actinoplanes</taxon>
    </lineage>
</organism>
<evidence type="ECO:0000313" key="2">
    <source>
        <dbReference type="Proteomes" id="UP000629619"/>
    </source>
</evidence>
<sequence>MLVSLYDDATEIKRTDPNIVLVEFLGAYLTDRDDQEAELYSCKAGVEFSQLREFRDEVKRVEVNYSVGIVVAWKNLSIQVLGNRATARVDIVRTISGGGEETFDPWKFEMSDEDGWRVCSADPA</sequence>
<dbReference type="EMBL" id="BOMW01000053">
    <property type="protein sequence ID" value="GIF07759.1"/>
    <property type="molecule type" value="Genomic_DNA"/>
</dbReference>
<gene>
    <name evidence="1" type="ORF">Asi03nite_52970</name>
</gene>
<keyword evidence="2" id="KW-1185">Reference proteome</keyword>
<evidence type="ECO:0000313" key="1">
    <source>
        <dbReference type="EMBL" id="GIF07759.1"/>
    </source>
</evidence>
<proteinExistence type="predicted"/>